<feature type="transmembrane region" description="Helical" evidence="1">
    <location>
        <begin position="28"/>
        <end position="50"/>
    </location>
</feature>
<comment type="caution">
    <text evidence="2">The sequence shown here is derived from an EMBL/GenBank/DDBJ whole genome shotgun (WGS) entry which is preliminary data.</text>
</comment>
<protein>
    <submittedName>
        <fullName evidence="2">Uncharacterized protein</fullName>
    </submittedName>
</protein>
<dbReference type="InterPro" id="IPR051697">
    <property type="entry name" value="Patched_domain-protein"/>
</dbReference>
<keyword evidence="1" id="KW-0812">Transmembrane</keyword>
<reference evidence="2 3" key="1">
    <citation type="journal article" date="2023" name="Sci. Data">
        <title>Genome assembly of the Korean intertidal mud-creeper Batillaria attramentaria.</title>
        <authorList>
            <person name="Patra A.K."/>
            <person name="Ho P.T."/>
            <person name="Jun S."/>
            <person name="Lee S.J."/>
            <person name="Kim Y."/>
            <person name="Won Y.J."/>
        </authorList>
    </citation>
    <scope>NUCLEOTIDE SEQUENCE [LARGE SCALE GENOMIC DNA]</scope>
    <source>
        <strain evidence="2">Wonlab-2016</strain>
    </source>
</reference>
<accession>A0ABD0LQ95</accession>
<keyword evidence="1" id="KW-0472">Membrane</keyword>
<evidence type="ECO:0000313" key="3">
    <source>
        <dbReference type="Proteomes" id="UP001519460"/>
    </source>
</evidence>
<proteinExistence type="predicted"/>
<keyword evidence="3" id="KW-1185">Reference proteome</keyword>
<name>A0ABD0LQ95_9CAEN</name>
<dbReference type="Proteomes" id="UP001519460">
    <property type="component" value="Unassembled WGS sequence"/>
</dbReference>
<dbReference type="PANTHER" id="PTHR10796">
    <property type="entry name" value="PATCHED-RELATED"/>
    <property type="match status" value="1"/>
</dbReference>
<dbReference type="EMBL" id="JACVVK020000033">
    <property type="protein sequence ID" value="KAK7501183.1"/>
    <property type="molecule type" value="Genomic_DNA"/>
</dbReference>
<sequence>MGCSDLFHCVSRRISEAFGRYGNVVARYPAAFIIVPVLVCAALTSGFFLFRDSENNIEALYSPMNSRSRSDREKVKALFPDGSGDFYNPLNLNDHPLGGIVIFRSKNGSNILNSESLQEIKDFVKVRPLFNAQDFVEQRHWDGPI</sequence>
<organism evidence="2 3">
    <name type="scientific">Batillaria attramentaria</name>
    <dbReference type="NCBI Taxonomy" id="370345"/>
    <lineage>
        <taxon>Eukaryota</taxon>
        <taxon>Metazoa</taxon>
        <taxon>Spiralia</taxon>
        <taxon>Lophotrochozoa</taxon>
        <taxon>Mollusca</taxon>
        <taxon>Gastropoda</taxon>
        <taxon>Caenogastropoda</taxon>
        <taxon>Sorbeoconcha</taxon>
        <taxon>Cerithioidea</taxon>
        <taxon>Batillariidae</taxon>
        <taxon>Batillaria</taxon>
    </lineage>
</organism>
<dbReference type="AlphaFoldDB" id="A0ABD0LQ95"/>
<keyword evidence="1" id="KW-1133">Transmembrane helix</keyword>
<evidence type="ECO:0000313" key="2">
    <source>
        <dbReference type="EMBL" id="KAK7501183.1"/>
    </source>
</evidence>
<gene>
    <name evidence="2" type="ORF">BaRGS_00007668</name>
</gene>
<evidence type="ECO:0000256" key="1">
    <source>
        <dbReference type="SAM" id="Phobius"/>
    </source>
</evidence>
<dbReference type="PANTHER" id="PTHR10796:SF92">
    <property type="entry name" value="PATCHED-RELATED, ISOFORM A"/>
    <property type="match status" value="1"/>
</dbReference>